<feature type="non-terminal residue" evidence="9">
    <location>
        <position position="148"/>
    </location>
</feature>
<dbReference type="GO" id="GO:0006438">
    <property type="term" value="P:valyl-tRNA aminoacylation"/>
    <property type="evidence" value="ECO:0007669"/>
    <property type="project" value="InterPro"/>
</dbReference>
<sequence length="148" mass="16003">MSKSLGNVLDPRDVIAGATLQRRQFPHGLPECGADALRLALCAQSGHGDSVRLDVQQLLAQRRFCTKVWNALRFIMGALGDTQGPQPPEEVSPEGPLERWLLGRLAQTVAEAERRMEALEPHGALGAAQQFWLSSFCGVYLVSGGPQG</sequence>
<keyword evidence="6" id="KW-0030">Aminoacyl-tRNA synthetase</keyword>
<dbReference type="InterPro" id="IPR009080">
    <property type="entry name" value="tRNAsynth_Ia_anticodon-bd"/>
</dbReference>
<evidence type="ECO:0000313" key="10">
    <source>
        <dbReference type="Proteomes" id="UP000538817"/>
    </source>
</evidence>
<evidence type="ECO:0000256" key="6">
    <source>
        <dbReference type="ARBA" id="ARBA00023146"/>
    </source>
</evidence>
<accession>A0A7K7AD66</accession>
<dbReference type="EMBL" id="VZSG01001784">
    <property type="protein sequence ID" value="NWX94008.1"/>
    <property type="molecule type" value="Genomic_DNA"/>
</dbReference>
<comment type="caution">
    <text evidence="9">The sequence shown here is derived from an EMBL/GenBank/DDBJ whole genome shotgun (WGS) entry which is preliminary data.</text>
</comment>
<evidence type="ECO:0000256" key="7">
    <source>
        <dbReference type="ARBA" id="ARBA00029936"/>
    </source>
</evidence>
<proteinExistence type="predicted"/>
<dbReference type="PANTHER" id="PTHR11946">
    <property type="entry name" value="VALYL-TRNA SYNTHETASES"/>
    <property type="match status" value="1"/>
</dbReference>
<reference evidence="9 10" key="1">
    <citation type="submission" date="2019-09" db="EMBL/GenBank/DDBJ databases">
        <title>Bird 10,000 Genomes (B10K) Project - Family phase.</title>
        <authorList>
            <person name="Zhang G."/>
        </authorList>
    </citation>
    <scope>NUCLEOTIDE SEQUENCE [LARGE SCALE GENOMIC DNA]</scope>
    <source>
        <strain evidence="9">B10K-MSB-04</strain>
    </source>
</reference>
<evidence type="ECO:0000256" key="4">
    <source>
        <dbReference type="ARBA" id="ARBA00022840"/>
    </source>
</evidence>
<evidence type="ECO:0000256" key="3">
    <source>
        <dbReference type="ARBA" id="ARBA00022741"/>
    </source>
</evidence>
<dbReference type="GO" id="GO:0005829">
    <property type="term" value="C:cytosol"/>
    <property type="evidence" value="ECO:0007669"/>
    <property type="project" value="TreeGrafter"/>
</dbReference>
<dbReference type="GO" id="GO:0005524">
    <property type="term" value="F:ATP binding"/>
    <property type="evidence" value="ECO:0007669"/>
    <property type="project" value="UniProtKB-KW"/>
</dbReference>
<dbReference type="EC" id="6.1.1.9" evidence="1"/>
<keyword evidence="3" id="KW-0547">Nucleotide-binding</keyword>
<keyword evidence="10" id="KW-1185">Reference proteome</keyword>
<dbReference type="SUPFAM" id="SSF52374">
    <property type="entry name" value="Nucleotidylyl transferase"/>
    <property type="match status" value="1"/>
</dbReference>
<dbReference type="SUPFAM" id="SSF47323">
    <property type="entry name" value="Anticodon-binding domain of a subclass of class I aminoacyl-tRNA synthetases"/>
    <property type="match status" value="1"/>
</dbReference>
<dbReference type="InterPro" id="IPR002303">
    <property type="entry name" value="Valyl-tRNA_ligase"/>
</dbReference>
<dbReference type="Proteomes" id="UP000538817">
    <property type="component" value="Unassembled WGS sequence"/>
</dbReference>
<evidence type="ECO:0000313" key="9">
    <source>
        <dbReference type="EMBL" id="NWX94008.1"/>
    </source>
</evidence>
<dbReference type="GO" id="GO:0004832">
    <property type="term" value="F:valine-tRNA ligase activity"/>
    <property type="evidence" value="ECO:0007669"/>
    <property type="project" value="UniProtKB-EC"/>
</dbReference>
<feature type="non-terminal residue" evidence="9">
    <location>
        <position position="1"/>
    </location>
</feature>
<dbReference type="PANTHER" id="PTHR11946:SF71">
    <property type="entry name" value="VALINE--TRNA LIGASE, MITOCHONDRIAL"/>
    <property type="match status" value="1"/>
</dbReference>
<organism evidence="9 10">
    <name type="scientific">Nothoprocta pentlandii</name>
    <dbReference type="NCBI Taxonomy" id="2585814"/>
    <lineage>
        <taxon>Eukaryota</taxon>
        <taxon>Metazoa</taxon>
        <taxon>Chordata</taxon>
        <taxon>Craniata</taxon>
        <taxon>Vertebrata</taxon>
        <taxon>Euteleostomi</taxon>
        <taxon>Archelosauria</taxon>
        <taxon>Archosauria</taxon>
        <taxon>Dinosauria</taxon>
        <taxon>Saurischia</taxon>
        <taxon>Theropoda</taxon>
        <taxon>Coelurosauria</taxon>
        <taxon>Aves</taxon>
        <taxon>Palaeognathae</taxon>
        <taxon>Tinamiformes</taxon>
        <taxon>Tinamidae</taxon>
        <taxon>Nothoprocta</taxon>
    </lineage>
</organism>
<dbReference type="Gene3D" id="1.10.730.10">
    <property type="entry name" value="Isoleucyl-tRNA Synthetase, Domain 1"/>
    <property type="match status" value="1"/>
</dbReference>
<dbReference type="Pfam" id="PF00133">
    <property type="entry name" value="tRNA-synt_1"/>
    <property type="match status" value="1"/>
</dbReference>
<keyword evidence="4" id="KW-0067">ATP-binding</keyword>
<dbReference type="AlphaFoldDB" id="A0A7K7AD66"/>
<evidence type="ECO:0000256" key="5">
    <source>
        <dbReference type="ARBA" id="ARBA00022917"/>
    </source>
</evidence>
<gene>
    <name evidence="9" type="primary">Vars2_0</name>
    <name evidence="9" type="ORF">NOTPEN_R14553</name>
</gene>
<evidence type="ECO:0000256" key="2">
    <source>
        <dbReference type="ARBA" id="ARBA00022598"/>
    </source>
</evidence>
<evidence type="ECO:0000259" key="8">
    <source>
        <dbReference type="Pfam" id="PF00133"/>
    </source>
</evidence>
<protein>
    <recommendedName>
        <fullName evidence="1">valine--tRNA ligase</fullName>
        <ecNumber evidence="1">6.1.1.9</ecNumber>
    </recommendedName>
    <alternativeName>
        <fullName evidence="7">Valyl-tRNA synthetase</fullName>
    </alternativeName>
</protein>
<name>A0A7K7AD66_9AVES</name>
<dbReference type="InterPro" id="IPR002300">
    <property type="entry name" value="aa-tRNA-synth_Ia"/>
</dbReference>
<evidence type="ECO:0000256" key="1">
    <source>
        <dbReference type="ARBA" id="ARBA00013169"/>
    </source>
</evidence>
<keyword evidence="2" id="KW-0436">Ligase</keyword>
<keyword evidence="5" id="KW-0648">Protein biosynthesis</keyword>
<feature type="domain" description="Aminoacyl-tRNA synthetase class Ia" evidence="8">
    <location>
        <begin position="1"/>
        <end position="52"/>
    </location>
</feature>